<accession>B5XHB0</accession>
<evidence type="ECO:0000313" key="2">
    <source>
        <dbReference type="Proteomes" id="UP000008555"/>
    </source>
</evidence>
<dbReference type="RefSeq" id="WP_005768929.1">
    <property type="nucleotide sequence ID" value="NC_009727.1"/>
</dbReference>
<name>B5XHB0_COXBN</name>
<gene>
    <name evidence="1" type="ORF">CBUD_0866a</name>
</gene>
<protein>
    <submittedName>
        <fullName evidence="1">Uncharacterized protein</fullName>
    </submittedName>
</protein>
<dbReference type="HOGENOM" id="CLU_3268789_0_0_6"/>
<dbReference type="EMBL" id="CP000733">
    <property type="protein sequence ID" value="ACI23130.1"/>
    <property type="molecule type" value="Genomic_DNA"/>
</dbReference>
<dbReference type="AlphaFoldDB" id="B5XHB0"/>
<dbReference type="Proteomes" id="UP000008555">
    <property type="component" value="Chromosome"/>
</dbReference>
<dbReference type="KEGG" id="cbd:CBUD_0866a"/>
<reference evidence="1 2" key="1">
    <citation type="journal article" date="2009" name="Infect. Immun.">
        <title>Comparative genomics reveal extensive transposon-mediated genomic plasticity and diversity among potential effector proteins within the genus Coxiella.</title>
        <authorList>
            <person name="Beare P.A."/>
            <person name="Unsworth N."/>
            <person name="Andoh M."/>
            <person name="Voth D.E."/>
            <person name="Omsland A."/>
            <person name="Gilk S.D."/>
            <person name="Williams K.P."/>
            <person name="Sobral B.W."/>
            <person name="Kupko J.J.III."/>
            <person name="Porcella S.F."/>
            <person name="Samuel J.E."/>
            <person name="Heinzen R.A."/>
        </authorList>
    </citation>
    <scope>NUCLEOTIDE SEQUENCE [LARGE SCALE GENOMIC DNA]</scope>
    <source>
        <strain evidence="1 2">Dugway 5J108-111</strain>
    </source>
</reference>
<sequence>MGCGGERWLCGVKTHFCCVNISHMMLLIDLIDKNLPVKKIG</sequence>
<proteinExistence type="predicted"/>
<evidence type="ECO:0000313" key="1">
    <source>
        <dbReference type="EMBL" id="ACI23130.1"/>
    </source>
</evidence>
<organism evidence="1 2">
    <name type="scientific">Coxiella burnetii (strain Dugway 5J108-111)</name>
    <dbReference type="NCBI Taxonomy" id="434922"/>
    <lineage>
        <taxon>Bacteria</taxon>
        <taxon>Pseudomonadati</taxon>
        <taxon>Pseudomonadota</taxon>
        <taxon>Gammaproteobacteria</taxon>
        <taxon>Legionellales</taxon>
        <taxon>Coxiellaceae</taxon>
        <taxon>Coxiella</taxon>
    </lineage>
</organism>